<organism evidence="1 2">
    <name type="scientific">Trifolium medium</name>
    <dbReference type="NCBI Taxonomy" id="97028"/>
    <lineage>
        <taxon>Eukaryota</taxon>
        <taxon>Viridiplantae</taxon>
        <taxon>Streptophyta</taxon>
        <taxon>Embryophyta</taxon>
        <taxon>Tracheophyta</taxon>
        <taxon>Spermatophyta</taxon>
        <taxon>Magnoliopsida</taxon>
        <taxon>eudicotyledons</taxon>
        <taxon>Gunneridae</taxon>
        <taxon>Pentapetalae</taxon>
        <taxon>rosids</taxon>
        <taxon>fabids</taxon>
        <taxon>Fabales</taxon>
        <taxon>Fabaceae</taxon>
        <taxon>Papilionoideae</taxon>
        <taxon>50 kb inversion clade</taxon>
        <taxon>NPAAA clade</taxon>
        <taxon>Hologalegina</taxon>
        <taxon>IRL clade</taxon>
        <taxon>Trifolieae</taxon>
        <taxon>Trifolium</taxon>
    </lineage>
</organism>
<reference evidence="1 2" key="1">
    <citation type="journal article" date="2018" name="Front. Plant Sci.">
        <title>Red Clover (Trifolium pratense) and Zigzag Clover (T. medium) - A Picture of Genomic Similarities and Differences.</title>
        <authorList>
            <person name="Dluhosova J."/>
            <person name="Istvanek J."/>
            <person name="Nedelnik J."/>
            <person name="Repkova J."/>
        </authorList>
    </citation>
    <scope>NUCLEOTIDE SEQUENCE [LARGE SCALE GENOMIC DNA]</scope>
    <source>
        <strain evidence="2">cv. 10/8</strain>
        <tissue evidence="1">Leaf</tissue>
    </source>
</reference>
<dbReference type="AlphaFoldDB" id="A0A392TAV1"/>
<proteinExistence type="predicted"/>
<evidence type="ECO:0000313" key="1">
    <source>
        <dbReference type="EMBL" id="MCI58178.1"/>
    </source>
</evidence>
<dbReference type="Proteomes" id="UP000265520">
    <property type="component" value="Unassembled WGS sequence"/>
</dbReference>
<accession>A0A392TAV1</accession>
<dbReference type="EMBL" id="LXQA010541886">
    <property type="protein sequence ID" value="MCI58178.1"/>
    <property type="molecule type" value="Genomic_DNA"/>
</dbReference>
<sequence>MPKLRAENGPATRIESDITDNTLKHPVGCGLGLESTIVKHRA</sequence>
<keyword evidence="2" id="KW-1185">Reference proteome</keyword>
<evidence type="ECO:0000313" key="2">
    <source>
        <dbReference type="Proteomes" id="UP000265520"/>
    </source>
</evidence>
<protein>
    <submittedName>
        <fullName evidence="1">Uncharacterized protein</fullName>
    </submittedName>
</protein>
<name>A0A392TAV1_9FABA</name>
<comment type="caution">
    <text evidence="1">The sequence shown here is derived from an EMBL/GenBank/DDBJ whole genome shotgun (WGS) entry which is preliminary data.</text>
</comment>